<feature type="coiled-coil region" evidence="1">
    <location>
        <begin position="18"/>
        <end position="45"/>
    </location>
</feature>
<protein>
    <submittedName>
        <fullName evidence="4">CD2 antigen cytoplasmic tail-binding protein 2</fullName>
    </submittedName>
</protein>
<feature type="coiled-coil region" evidence="1">
    <location>
        <begin position="88"/>
        <end position="118"/>
    </location>
</feature>
<keyword evidence="1" id="KW-0175">Coiled coil</keyword>
<feature type="region of interest" description="Disordered" evidence="2">
    <location>
        <begin position="298"/>
        <end position="343"/>
    </location>
</feature>
<proteinExistence type="predicted"/>
<evidence type="ECO:0000313" key="4">
    <source>
        <dbReference type="EMBL" id="JAC64229.1"/>
    </source>
</evidence>
<dbReference type="EMBL" id="GBEZ01022618">
    <property type="protein sequence ID" value="JAC64229.1"/>
    <property type="molecule type" value="Transcribed_RNA"/>
</dbReference>
<feature type="domain" description="SAP" evidence="3">
    <location>
        <begin position="350"/>
        <end position="386"/>
    </location>
</feature>
<dbReference type="GO" id="GO:0005682">
    <property type="term" value="C:U5 snRNP"/>
    <property type="evidence" value="ECO:0007669"/>
    <property type="project" value="InterPro"/>
</dbReference>
<dbReference type="InterPro" id="IPR003034">
    <property type="entry name" value="SAP_dom"/>
</dbReference>
<accession>A0A061R0I9</accession>
<dbReference type="Pfam" id="PF02037">
    <property type="entry name" value="SAP"/>
    <property type="match status" value="1"/>
</dbReference>
<name>A0A061R0I9_9CHLO</name>
<dbReference type="InterPro" id="IPR039905">
    <property type="entry name" value="CD2BP2/Lin1"/>
</dbReference>
<feature type="compositionally biased region" description="Basic residues" evidence="2">
    <location>
        <begin position="223"/>
        <end position="233"/>
    </location>
</feature>
<organism evidence="4">
    <name type="scientific">Tetraselmis sp. GSL018</name>
    <dbReference type="NCBI Taxonomy" id="582737"/>
    <lineage>
        <taxon>Eukaryota</taxon>
        <taxon>Viridiplantae</taxon>
        <taxon>Chlorophyta</taxon>
        <taxon>core chlorophytes</taxon>
        <taxon>Chlorodendrophyceae</taxon>
        <taxon>Chlorodendrales</taxon>
        <taxon>Chlorodendraceae</taxon>
        <taxon>Tetraselmis</taxon>
    </lineage>
</organism>
<evidence type="ECO:0000256" key="1">
    <source>
        <dbReference type="SAM" id="Coils"/>
    </source>
</evidence>
<feature type="region of interest" description="Disordered" evidence="2">
    <location>
        <begin position="212"/>
        <end position="246"/>
    </location>
</feature>
<dbReference type="Gene3D" id="1.10.720.30">
    <property type="entry name" value="SAP domain"/>
    <property type="match status" value="1"/>
</dbReference>
<feature type="compositionally biased region" description="Gly residues" evidence="2">
    <location>
        <begin position="333"/>
        <end position="343"/>
    </location>
</feature>
<dbReference type="InterPro" id="IPR036361">
    <property type="entry name" value="SAP_dom_sf"/>
</dbReference>
<evidence type="ECO:0000259" key="3">
    <source>
        <dbReference type="SMART" id="SM00513"/>
    </source>
</evidence>
<dbReference type="Pfam" id="PF17780">
    <property type="entry name" value="OCRE"/>
    <property type="match status" value="1"/>
</dbReference>
<dbReference type="PANTHER" id="PTHR13138">
    <property type="entry name" value="PROTEIN LIN1"/>
    <property type="match status" value="1"/>
</dbReference>
<dbReference type="SMART" id="SM00513">
    <property type="entry name" value="SAP"/>
    <property type="match status" value="1"/>
</dbReference>
<evidence type="ECO:0000256" key="2">
    <source>
        <dbReference type="SAM" id="MobiDB-lite"/>
    </source>
</evidence>
<dbReference type="InterPro" id="IPR041591">
    <property type="entry name" value="OCRE"/>
</dbReference>
<feature type="compositionally biased region" description="Acidic residues" evidence="2">
    <location>
        <begin position="298"/>
        <end position="314"/>
    </location>
</feature>
<gene>
    <name evidence="4" type="primary">CD2BP2</name>
    <name evidence="4" type="ORF">TSPGSL018_18771</name>
</gene>
<sequence>MESENVARTDDDVTDVIVKDAMEELKKKKKKKEKLQQVKVETGQELEERKGKTFAQIEIEETGGTVREAEVGMAHVKRAVKRKGQGAAVEDTELAANVEDAEEDLEEEADEEAKKEEVQLTAFNLKEERETGYFDADGHYVERKDEEDATDAWLESTEANLASAEVQARHQQQLEAMDKADESASLGELQIAELKGRAARLMLDGETVTRALKRLGGSSSRKPVLKSKNKSKKKGPDGADPEPAAVASPVDRAAFLELADVVDTLLTSGELDIYSETKHQLQREADVYSRPTVAEGADEDAGGMFAEDSDEEDEPPAKRPATAEARPDPASGGTAGAAAGGGSAPAAADYAAWPVRELQQFLRERGQDTSGVVEKAELVERARLAAASAASPSGAAPEGYVFHEESGLYWGPAESMYFDASSGFFYNPASREWCYRDPGGGGFVPWAGGPGATAESAAAATGS</sequence>
<reference evidence="4" key="1">
    <citation type="submission" date="2014-05" db="EMBL/GenBank/DDBJ databases">
        <title>The transcriptome of the halophilic microalga Tetraselmis sp. GSL018 isolated from the Great Salt Lake, Utah.</title>
        <authorList>
            <person name="Jinkerson R.E."/>
            <person name="D'Adamo S."/>
            <person name="Posewitz M.C."/>
        </authorList>
    </citation>
    <scope>NUCLEOTIDE SEQUENCE</scope>
    <source>
        <strain evidence="4">GSL018</strain>
    </source>
</reference>
<dbReference type="AlphaFoldDB" id="A0A061R0I9"/>
<dbReference type="PANTHER" id="PTHR13138:SF3">
    <property type="entry name" value="CD2 ANTIGEN CYTOPLASMIC TAIL-BINDING PROTEIN 2"/>
    <property type="match status" value="1"/>
</dbReference>